<sequence length="164" mass="18605">MLHKLELRKEATGWPSLEGASPSVATYHQRFHDVWLLDVTKAFSGLKRDRMLPCRLNDVSWLTAESELAKHMVGVTPDILGYPAFAYWTHAPASGLVVFIQRFEDEFGCDPTMHAAMLTDSGKLTADMDARQRVMIQKNIDCGRMEVRRTENDQLVLWNVDVVA</sequence>
<reference evidence="1" key="1">
    <citation type="submission" date="2021-07" db="EMBL/GenBank/DDBJ databases">
        <authorList>
            <person name="Durling M."/>
        </authorList>
    </citation>
    <scope>NUCLEOTIDE SEQUENCE</scope>
</reference>
<dbReference type="AlphaFoldDB" id="A0A9N9M5G5"/>
<dbReference type="EMBL" id="CAJVRM010000726">
    <property type="protein sequence ID" value="CAG8983451.1"/>
    <property type="molecule type" value="Genomic_DNA"/>
</dbReference>
<evidence type="ECO:0000313" key="1">
    <source>
        <dbReference type="EMBL" id="CAG8983451.1"/>
    </source>
</evidence>
<dbReference type="OrthoDB" id="10347259at2759"/>
<evidence type="ECO:0000313" key="2">
    <source>
        <dbReference type="Proteomes" id="UP000701801"/>
    </source>
</evidence>
<protein>
    <submittedName>
        <fullName evidence="1">Uncharacterized protein</fullName>
    </submittedName>
</protein>
<dbReference type="Proteomes" id="UP000701801">
    <property type="component" value="Unassembled WGS sequence"/>
</dbReference>
<proteinExistence type="predicted"/>
<comment type="caution">
    <text evidence="1">The sequence shown here is derived from an EMBL/GenBank/DDBJ whole genome shotgun (WGS) entry which is preliminary data.</text>
</comment>
<organism evidence="1 2">
    <name type="scientific">Hymenoscyphus albidus</name>
    <dbReference type="NCBI Taxonomy" id="595503"/>
    <lineage>
        <taxon>Eukaryota</taxon>
        <taxon>Fungi</taxon>
        <taxon>Dikarya</taxon>
        <taxon>Ascomycota</taxon>
        <taxon>Pezizomycotina</taxon>
        <taxon>Leotiomycetes</taxon>
        <taxon>Helotiales</taxon>
        <taxon>Helotiaceae</taxon>
        <taxon>Hymenoscyphus</taxon>
    </lineage>
</organism>
<accession>A0A9N9M5G5</accession>
<gene>
    <name evidence="1" type="ORF">HYALB_00000620</name>
</gene>
<keyword evidence="2" id="KW-1185">Reference proteome</keyword>
<name>A0A9N9M5G5_9HELO</name>